<evidence type="ECO:0000256" key="7">
    <source>
        <dbReference type="ARBA" id="ARBA00022833"/>
    </source>
</evidence>
<keyword evidence="3 12" id="KW-0507">mRNA processing</keyword>
<organism evidence="15 16">
    <name type="scientific">Funneliformis caledonium</name>
    <dbReference type="NCBI Taxonomy" id="1117310"/>
    <lineage>
        <taxon>Eukaryota</taxon>
        <taxon>Fungi</taxon>
        <taxon>Fungi incertae sedis</taxon>
        <taxon>Mucoromycota</taxon>
        <taxon>Glomeromycotina</taxon>
        <taxon>Glomeromycetes</taxon>
        <taxon>Glomerales</taxon>
        <taxon>Glomeraceae</taxon>
        <taxon>Funneliformis</taxon>
    </lineage>
</organism>
<keyword evidence="4 11" id="KW-0479">Metal-binding</keyword>
<evidence type="ECO:0000256" key="8">
    <source>
        <dbReference type="ARBA" id="ARBA00022884"/>
    </source>
</evidence>
<dbReference type="PROSITE" id="PS50103">
    <property type="entry name" value="ZF_C3H1"/>
    <property type="match status" value="4"/>
</dbReference>
<dbReference type="InterPro" id="IPR036855">
    <property type="entry name" value="Znf_CCCH_sf"/>
</dbReference>
<protein>
    <recommendedName>
        <fullName evidence="12">mRNA 3'-end-processing protein</fullName>
    </recommendedName>
</protein>
<gene>
    <name evidence="15" type="ORF">FCALED_LOCUS428</name>
</gene>
<dbReference type="SMART" id="SM00356">
    <property type="entry name" value="ZnF_C3H1"/>
    <property type="match status" value="5"/>
</dbReference>
<keyword evidence="5 12" id="KW-0677">Repeat</keyword>
<comment type="subcellular location">
    <subcellularLocation>
        <location evidence="1 12">Nucleus</location>
    </subcellularLocation>
</comment>
<dbReference type="PANTHER" id="PTHR23102">
    <property type="entry name" value="CLEAVAGE AND POLYADENYLATION SPECIFICITY FACTOR SUBUNIT 4-RELATED"/>
    <property type="match status" value="1"/>
</dbReference>
<evidence type="ECO:0000256" key="5">
    <source>
        <dbReference type="ARBA" id="ARBA00022737"/>
    </source>
</evidence>
<feature type="domain" description="C3H1-type" evidence="13">
    <location>
        <begin position="66"/>
        <end position="94"/>
    </location>
</feature>
<dbReference type="AlphaFoldDB" id="A0A9N8V1H5"/>
<feature type="domain" description="C3H1-type" evidence="13">
    <location>
        <begin position="95"/>
        <end position="122"/>
    </location>
</feature>
<dbReference type="GO" id="GO:0031124">
    <property type="term" value="P:mRNA 3'-end processing"/>
    <property type="evidence" value="ECO:0007669"/>
    <property type="project" value="UniProtKB-UniRule"/>
</dbReference>
<dbReference type="PANTHER" id="PTHR23102:SF24">
    <property type="entry name" value="CLEAVAGE AND POLYADENYLATION SPECIFICITY FACTOR SUBUNIT 4"/>
    <property type="match status" value="1"/>
</dbReference>
<dbReference type="OrthoDB" id="1914176at2759"/>
<evidence type="ECO:0000256" key="6">
    <source>
        <dbReference type="ARBA" id="ARBA00022771"/>
    </source>
</evidence>
<comment type="caution">
    <text evidence="15">The sequence shown here is derived from an EMBL/GenBank/DDBJ whole genome shotgun (WGS) entry which is preliminary data.</text>
</comment>
<feature type="domain" description="C3H1-type" evidence="13">
    <location>
        <begin position="146"/>
        <end position="172"/>
    </location>
</feature>
<evidence type="ECO:0000256" key="11">
    <source>
        <dbReference type="PROSITE-ProRule" id="PRU00723"/>
    </source>
</evidence>
<dbReference type="GO" id="GO:0003723">
    <property type="term" value="F:RNA binding"/>
    <property type="evidence" value="ECO:0007669"/>
    <property type="project" value="UniProtKB-UniRule"/>
</dbReference>
<evidence type="ECO:0000256" key="3">
    <source>
        <dbReference type="ARBA" id="ARBA00022664"/>
    </source>
</evidence>
<dbReference type="SMART" id="SM00343">
    <property type="entry name" value="ZnF_C2HC"/>
    <property type="match status" value="1"/>
</dbReference>
<dbReference type="InterPro" id="IPR000571">
    <property type="entry name" value="Znf_CCCH"/>
</dbReference>
<dbReference type="Pfam" id="PF00098">
    <property type="entry name" value="zf-CCHC"/>
    <property type="match status" value="1"/>
</dbReference>
<keyword evidence="16" id="KW-1185">Reference proteome</keyword>
<keyword evidence="9 12" id="KW-0539">Nucleus</keyword>
<evidence type="ECO:0000259" key="13">
    <source>
        <dbReference type="PROSITE" id="PS50103"/>
    </source>
</evidence>
<feature type="domain" description="CCHC-type" evidence="14">
    <location>
        <begin position="221"/>
        <end position="234"/>
    </location>
</feature>
<evidence type="ECO:0000259" key="14">
    <source>
        <dbReference type="PROSITE" id="PS50158"/>
    </source>
</evidence>
<evidence type="ECO:0000313" key="15">
    <source>
        <dbReference type="EMBL" id="CAG8439752.1"/>
    </source>
</evidence>
<accession>A0A9N8V1H5</accession>
<dbReference type="GO" id="GO:0005634">
    <property type="term" value="C:nucleus"/>
    <property type="evidence" value="ECO:0007669"/>
    <property type="project" value="UniProtKB-SubCell"/>
</dbReference>
<evidence type="ECO:0000256" key="10">
    <source>
        <dbReference type="ARBA" id="ARBA00024826"/>
    </source>
</evidence>
<feature type="zinc finger region" description="C3H1-type" evidence="11">
    <location>
        <begin position="66"/>
        <end position="94"/>
    </location>
</feature>
<keyword evidence="8 12" id="KW-0694">RNA-binding</keyword>
<evidence type="ECO:0000256" key="4">
    <source>
        <dbReference type="ARBA" id="ARBA00022723"/>
    </source>
</evidence>
<feature type="domain" description="C3H1-type" evidence="13">
    <location>
        <begin position="40"/>
        <end position="64"/>
    </location>
</feature>
<name>A0A9N8V1H5_9GLOM</name>
<dbReference type="PROSITE" id="PS50158">
    <property type="entry name" value="ZF_CCHC"/>
    <property type="match status" value="1"/>
</dbReference>
<keyword evidence="7 11" id="KW-0862">Zinc</keyword>
<comment type="similarity">
    <text evidence="2 12">Belongs to the CPSF4/YTH1 family.</text>
</comment>
<dbReference type="SUPFAM" id="SSF90229">
    <property type="entry name" value="CCCH zinc finger"/>
    <property type="match status" value="1"/>
</dbReference>
<feature type="zinc finger region" description="C3H1-type" evidence="11">
    <location>
        <begin position="146"/>
        <end position="172"/>
    </location>
</feature>
<proteinExistence type="inferred from homology"/>
<dbReference type="InterPro" id="IPR001878">
    <property type="entry name" value="Znf_CCHC"/>
</dbReference>
<evidence type="ECO:0000256" key="1">
    <source>
        <dbReference type="ARBA" id="ARBA00004123"/>
    </source>
</evidence>
<dbReference type="InterPro" id="IPR045348">
    <property type="entry name" value="CPSF4/Yth1"/>
</dbReference>
<evidence type="ECO:0000256" key="12">
    <source>
        <dbReference type="RuleBase" id="RU369008"/>
    </source>
</evidence>
<dbReference type="GO" id="GO:0008270">
    <property type="term" value="F:zinc ion binding"/>
    <property type="evidence" value="ECO:0007669"/>
    <property type="project" value="UniProtKB-KW"/>
</dbReference>
<evidence type="ECO:0000313" key="16">
    <source>
        <dbReference type="Proteomes" id="UP000789570"/>
    </source>
</evidence>
<comment type="function">
    <text evidence="10 12">Component of the cleavage factor I (CF I) involved in pre-mRNA 3'-end processing.</text>
</comment>
<feature type="zinc finger region" description="C3H1-type" evidence="11">
    <location>
        <begin position="95"/>
        <end position="122"/>
    </location>
</feature>
<dbReference type="InterPro" id="IPR036875">
    <property type="entry name" value="Znf_CCHC_sf"/>
</dbReference>
<dbReference type="Proteomes" id="UP000789570">
    <property type="component" value="Unassembled WGS sequence"/>
</dbReference>
<dbReference type="EMBL" id="CAJVPQ010000041">
    <property type="protein sequence ID" value="CAG8439752.1"/>
    <property type="molecule type" value="Genomic_DNA"/>
</dbReference>
<dbReference type="SUPFAM" id="SSF57756">
    <property type="entry name" value="Retrovirus zinc finger-like domains"/>
    <property type="match status" value="1"/>
</dbReference>
<dbReference type="FunFam" id="4.10.1000.10:FF:000017">
    <property type="entry name" value="Cleavage and polyadenylation specificity factor 30 kDa subunit"/>
    <property type="match status" value="1"/>
</dbReference>
<reference evidence="15" key="1">
    <citation type="submission" date="2021-06" db="EMBL/GenBank/DDBJ databases">
        <authorList>
            <person name="Kallberg Y."/>
            <person name="Tangrot J."/>
            <person name="Rosling A."/>
        </authorList>
    </citation>
    <scope>NUCLEOTIDE SEQUENCE</scope>
    <source>
        <strain evidence="15">UK204</strain>
    </source>
</reference>
<keyword evidence="6 11" id="KW-0863">Zinc-finger</keyword>
<dbReference type="Gene3D" id="4.10.60.10">
    <property type="entry name" value="Zinc finger, CCHC-type"/>
    <property type="match status" value="1"/>
</dbReference>
<dbReference type="Gene3D" id="4.10.1000.10">
    <property type="entry name" value="Zinc finger, CCCH-type"/>
    <property type="match status" value="1"/>
</dbReference>
<sequence length="236" mass="27555">MVASENKKFFYNDGSEYTFDFENFIKNELGLGKKPVDIAKRSKIVCQDYLRGSCHRVTTCKYQHKIRKVVVCKHWLRGLCMKGDERCDYLHEYDLSKMPKCIYYALHGECNSPNCIYSHNDIDCERCSWYDRGFCKNGPTCFRKHVKQIACQLYLAGFCPHGSNCFNGHPKAAADRGYQDYFLSNKEKYRMMNFIKEGYGNMSEAFGAQSRTFFPHKDFFCFNCGEKGHFARNCLV</sequence>
<feature type="zinc finger region" description="C3H1-type" evidence="11">
    <location>
        <begin position="40"/>
        <end position="64"/>
    </location>
</feature>
<evidence type="ECO:0000256" key="2">
    <source>
        <dbReference type="ARBA" id="ARBA00008907"/>
    </source>
</evidence>
<dbReference type="Gene3D" id="3.30.1370.210">
    <property type="match status" value="1"/>
</dbReference>
<evidence type="ECO:0000256" key="9">
    <source>
        <dbReference type="ARBA" id="ARBA00023242"/>
    </source>
</evidence>